<keyword evidence="7" id="KW-0472">Membrane</keyword>
<dbReference type="GO" id="GO:0005524">
    <property type="term" value="F:ATP binding"/>
    <property type="evidence" value="ECO:0007669"/>
    <property type="project" value="UniProtKB-KW"/>
</dbReference>
<evidence type="ECO:0000256" key="1">
    <source>
        <dbReference type="ARBA" id="ARBA00004141"/>
    </source>
</evidence>
<dbReference type="SMART" id="SM00382">
    <property type="entry name" value="AAA"/>
    <property type="match status" value="1"/>
</dbReference>
<feature type="domain" description="ABC transporter" evidence="8">
    <location>
        <begin position="4"/>
        <end position="233"/>
    </location>
</feature>
<dbReference type="SUPFAM" id="SSF52540">
    <property type="entry name" value="P-loop containing nucleoside triphosphate hydrolases"/>
    <property type="match status" value="1"/>
</dbReference>
<dbReference type="InterPro" id="IPR026082">
    <property type="entry name" value="ABCA"/>
</dbReference>
<keyword evidence="4" id="KW-0547">Nucleotide-binding</keyword>
<dbReference type="Proteomes" id="UP000095594">
    <property type="component" value="Unassembled WGS sequence"/>
</dbReference>
<keyword evidence="5" id="KW-0067">ATP-binding</keyword>
<evidence type="ECO:0000313" key="9">
    <source>
        <dbReference type="EMBL" id="CUO91172.1"/>
    </source>
</evidence>
<evidence type="ECO:0000256" key="2">
    <source>
        <dbReference type="ARBA" id="ARBA00022448"/>
    </source>
</evidence>
<protein>
    <submittedName>
        <fullName evidence="9">Polyamine-transporting ATPase</fullName>
        <ecNumber evidence="9">3.6.3.-</ecNumber>
        <ecNumber evidence="9">3.6.3.31</ecNumber>
    </submittedName>
</protein>
<dbReference type="EC" id="3.6.3.-" evidence="9"/>
<evidence type="ECO:0000256" key="7">
    <source>
        <dbReference type="ARBA" id="ARBA00023136"/>
    </source>
</evidence>
<dbReference type="FunFam" id="3.40.50.300:FF:000335">
    <property type="entry name" value="ATP binding cassette subfamily A member 5"/>
    <property type="match status" value="1"/>
</dbReference>
<organism evidence="9 10">
    <name type="scientific">Clostridium disporicum</name>
    <dbReference type="NCBI Taxonomy" id="84024"/>
    <lineage>
        <taxon>Bacteria</taxon>
        <taxon>Bacillati</taxon>
        <taxon>Bacillota</taxon>
        <taxon>Clostridia</taxon>
        <taxon>Eubacteriales</taxon>
        <taxon>Clostridiaceae</taxon>
        <taxon>Clostridium</taxon>
    </lineage>
</organism>
<dbReference type="OrthoDB" id="9804819at2"/>
<dbReference type="CDD" id="cd03263">
    <property type="entry name" value="ABC_subfamily_A"/>
    <property type="match status" value="1"/>
</dbReference>
<dbReference type="AlphaFoldDB" id="A0A174IUP3"/>
<evidence type="ECO:0000256" key="6">
    <source>
        <dbReference type="ARBA" id="ARBA00022989"/>
    </source>
</evidence>
<dbReference type="PROSITE" id="PS00211">
    <property type="entry name" value="ABC_TRANSPORTER_1"/>
    <property type="match status" value="1"/>
</dbReference>
<dbReference type="Gene3D" id="3.40.50.300">
    <property type="entry name" value="P-loop containing nucleotide triphosphate hydrolases"/>
    <property type="match status" value="1"/>
</dbReference>
<dbReference type="GO" id="GO:0140359">
    <property type="term" value="F:ABC-type transporter activity"/>
    <property type="evidence" value="ECO:0007669"/>
    <property type="project" value="InterPro"/>
</dbReference>
<dbReference type="GO" id="GO:0016887">
    <property type="term" value="F:ATP hydrolysis activity"/>
    <property type="evidence" value="ECO:0007669"/>
    <property type="project" value="InterPro"/>
</dbReference>
<evidence type="ECO:0000256" key="3">
    <source>
        <dbReference type="ARBA" id="ARBA00022692"/>
    </source>
</evidence>
<keyword evidence="3" id="KW-0812">Transmembrane</keyword>
<dbReference type="EC" id="3.6.3.31" evidence="9"/>
<dbReference type="GO" id="GO:0005319">
    <property type="term" value="F:lipid transporter activity"/>
    <property type="evidence" value="ECO:0007669"/>
    <property type="project" value="TreeGrafter"/>
</dbReference>
<gene>
    <name evidence="9" type="primary">drrA_3</name>
    <name evidence="9" type="ORF">ERS852471_02584</name>
</gene>
<evidence type="ECO:0000256" key="4">
    <source>
        <dbReference type="ARBA" id="ARBA00022741"/>
    </source>
</evidence>
<name>A0A174IUP3_9CLOT</name>
<sequence>MKAIEIKNLQKKFKNKIVVNSINLNIEEGELFALLGVNGAGKTTTIKMLSGLSKPTSGDALIFNKSILEDIDKIKEIIGVSPQETSIAPNLTVKENLEFMAEIYGFKKDNFKERTTEIINKFSLEEIENQKAKTLSGGWQRRLSIAMALISEPKILFLDEPTLGLDVLARRELWGIINNLKGKTTIILTTHYLEEAEALSDRIAIMVKGEIKALGTAIELKELTNTTSLEEAFVKIAEGEMKYEK</sequence>
<proteinExistence type="predicted"/>
<keyword evidence="6" id="KW-1133">Transmembrane helix</keyword>
<dbReference type="InterPro" id="IPR027417">
    <property type="entry name" value="P-loop_NTPase"/>
</dbReference>
<dbReference type="InterPro" id="IPR017871">
    <property type="entry name" value="ABC_transporter-like_CS"/>
</dbReference>
<evidence type="ECO:0000259" key="8">
    <source>
        <dbReference type="PROSITE" id="PS50893"/>
    </source>
</evidence>
<accession>A0A174IUP3</accession>
<evidence type="ECO:0000256" key="5">
    <source>
        <dbReference type="ARBA" id="ARBA00022840"/>
    </source>
</evidence>
<keyword evidence="2" id="KW-0813">Transport</keyword>
<dbReference type="RefSeq" id="WP_055267178.1">
    <property type="nucleotide sequence ID" value="NZ_CABIXQ010000019.1"/>
</dbReference>
<dbReference type="EMBL" id="CYZX01000019">
    <property type="protein sequence ID" value="CUO91172.1"/>
    <property type="molecule type" value="Genomic_DNA"/>
</dbReference>
<reference evidence="9 10" key="1">
    <citation type="submission" date="2015-09" db="EMBL/GenBank/DDBJ databases">
        <authorList>
            <consortium name="Pathogen Informatics"/>
        </authorList>
    </citation>
    <scope>NUCLEOTIDE SEQUENCE [LARGE SCALE GENOMIC DNA]</scope>
    <source>
        <strain evidence="9 10">2789STDY5834856</strain>
    </source>
</reference>
<dbReference type="PANTHER" id="PTHR19229">
    <property type="entry name" value="ATP-BINDING CASSETTE TRANSPORTER SUBFAMILY A ABCA"/>
    <property type="match status" value="1"/>
</dbReference>
<keyword evidence="9" id="KW-0378">Hydrolase</keyword>
<evidence type="ECO:0000313" key="10">
    <source>
        <dbReference type="Proteomes" id="UP000095594"/>
    </source>
</evidence>
<dbReference type="Pfam" id="PF00005">
    <property type="entry name" value="ABC_tran"/>
    <property type="match status" value="1"/>
</dbReference>
<dbReference type="InterPro" id="IPR003439">
    <property type="entry name" value="ABC_transporter-like_ATP-bd"/>
</dbReference>
<dbReference type="InterPro" id="IPR003593">
    <property type="entry name" value="AAA+_ATPase"/>
</dbReference>
<comment type="subcellular location">
    <subcellularLocation>
        <location evidence="1">Membrane</location>
        <topology evidence="1">Multi-pass membrane protein</topology>
    </subcellularLocation>
</comment>
<dbReference type="PROSITE" id="PS50893">
    <property type="entry name" value="ABC_TRANSPORTER_2"/>
    <property type="match status" value="1"/>
</dbReference>
<dbReference type="GO" id="GO:0016020">
    <property type="term" value="C:membrane"/>
    <property type="evidence" value="ECO:0007669"/>
    <property type="project" value="UniProtKB-SubCell"/>
</dbReference>